<keyword evidence="1" id="KW-1133">Transmembrane helix</keyword>
<proteinExistence type="predicted"/>
<keyword evidence="1" id="KW-0812">Transmembrane</keyword>
<comment type="caution">
    <text evidence="2">The sequence shown here is derived from an EMBL/GenBank/DDBJ whole genome shotgun (WGS) entry which is preliminary data.</text>
</comment>
<evidence type="ECO:0000313" key="2">
    <source>
        <dbReference type="EMBL" id="MDJ1493700.1"/>
    </source>
</evidence>
<protein>
    <recommendedName>
        <fullName evidence="4">Outer membrane protein beta-barrel domain-containing protein</fullName>
    </recommendedName>
</protein>
<dbReference type="Proteomes" id="UP001228581">
    <property type="component" value="Unassembled WGS sequence"/>
</dbReference>
<keyword evidence="3" id="KW-1185">Reference proteome</keyword>
<name>A0ABT7CL51_9BACT</name>
<accession>A0ABT7CL51</accession>
<reference evidence="2 3" key="1">
    <citation type="submission" date="2023-05" db="EMBL/GenBank/DDBJ databases">
        <authorList>
            <person name="Zhang X."/>
        </authorList>
    </citation>
    <scope>NUCLEOTIDE SEQUENCE [LARGE SCALE GENOMIC DNA]</scope>
    <source>
        <strain evidence="2 3">DM2B3-1</strain>
    </source>
</reference>
<evidence type="ECO:0000256" key="1">
    <source>
        <dbReference type="SAM" id="Phobius"/>
    </source>
</evidence>
<keyword evidence="1" id="KW-0472">Membrane</keyword>
<feature type="transmembrane region" description="Helical" evidence="1">
    <location>
        <begin position="20"/>
        <end position="41"/>
    </location>
</feature>
<sequence>MKSHTLRFSTRISGIAPRLWTSYSCFAGLVCLVMIVMFLFIPSVELSAQTSKPDSLYTPRSSQKKKSKNSPWVFAGNVSFQIKPLLINASPLLGYKFTDNLVAGLGPTYIYNKEGLVSPVVSSKPGPMHVYGGRVFVARRLYKPLFLQAETEALNYPYFDDREEKRRDWVVNPLAGLSLNMNTGGKSFFQITVLYNFNYNNNEFNKQLYNSPWIFRLGAGLGGGKR</sequence>
<organism evidence="2 3">
    <name type="scientific">Xanthocytophaga flava</name>
    <dbReference type="NCBI Taxonomy" id="3048013"/>
    <lineage>
        <taxon>Bacteria</taxon>
        <taxon>Pseudomonadati</taxon>
        <taxon>Bacteroidota</taxon>
        <taxon>Cytophagia</taxon>
        <taxon>Cytophagales</taxon>
        <taxon>Rhodocytophagaceae</taxon>
        <taxon>Xanthocytophaga</taxon>
    </lineage>
</organism>
<dbReference type="EMBL" id="JASJOT010000006">
    <property type="protein sequence ID" value="MDJ1493700.1"/>
    <property type="molecule type" value="Genomic_DNA"/>
</dbReference>
<evidence type="ECO:0000313" key="3">
    <source>
        <dbReference type="Proteomes" id="UP001228581"/>
    </source>
</evidence>
<gene>
    <name evidence="2" type="ORF">QNI19_12225</name>
</gene>
<dbReference type="RefSeq" id="WP_313996170.1">
    <property type="nucleotide sequence ID" value="NZ_JASJOT010000006.1"/>
</dbReference>
<evidence type="ECO:0008006" key="4">
    <source>
        <dbReference type="Google" id="ProtNLM"/>
    </source>
</evidence>